<gene>
    <name evidence="2" type="ORF">Mterra_02018</name>
</gene>
<comment type="caution">
    <text evidence="2">The sequence shown here is derived from an EMBL/GenBank/DDBJ whole genome shotgun (WGS) entry which is preliminary data.</text>
</comment>
<dbReference type="InterPro" id="IPR021484">
    <property type="entry name" value="DUF3137"/>
</dbReference>
<keyword evidence="1" id="KW-0812">Transmembrane</keyword>
<organism evidence="2 3">
    <name type="scientific">Calidithermus terrae</name>
    <dbReference type="NCBI Taxonomy" id="1408545"/>
    <lineage>
        <taxon>Bacteria</taxon>
        <taxon>Thermotogati</taxon>
        <taxon>Deinococcota</taxon>
        <taxon>Deinococci</taxon>
        <taxon>Thermales</taxon>
        <taxon>Thermaceae</taxon>
        <taxon>Calidithermus</taxon>
    </lineage>
</organism>
<accession>A0A399EJJ6</accession>
<keyword evidence="1" id="KW-0472">Membrane</keyword>
<protein>
    <recommendedName>
        <fullName evidence="4">DUF3137 domain-containing protein</fullName>
    </recommendedName>
</protein>
<dbReference type="EMBL" id="QXDL01000076">
    <property type="protein sequence ID" value="RIH84295.1"/>
    <property type="molecule type" value="Genomic_DNA"/>
</dbReference>
<keyword evidence="1" id="KW-1133">Transmembrane helix</keyword>
<evidence type="ECO:0000256" key="1">
    <source>
        <dbReference type="SAM" id="Phobius"/>
    </source>
</evidence>
<dbReference type="AlphaFoldDB" id="A0A399EJJ6"/>
<feature type="transmembrane region" description="Helical" evidence="1">
    <location>
        <begin position="54"/>
        <end position="73"/>
    </location>
</feature>
<evidence type="ECO:0000313" key="2">
    <source>
        <dbReference type="EMBL" id="RIH84295.1"/>
    </source>
</evidence>
<dbReference type="Proteomes" id="UP000265715">
    <property type="component" value="Unassembled WGS sequence"/>
</dbReference>
<reference evidence="2 3" key="1">
    <citation type="submission" date="2018-08" db="EMBL/GenBank/DDBJ databases">
        <title>Meiothermus terrae DSM 26712 genome sequencing project.</title>
        <authorList>
            <person name="Da Costa M.S."/>
            <person name="Albuquerque L."/>
            <person name="Raposo P."/>
            <person name="Froufe H.J.C."/>
            <person name="Barroso C.S."/>
            <person name="Egas C."/>
        </authorList>
    </citation>
    <scope>NUCLEOTIDE SEQUENCE [LARGE SCALE GENOMIC DNA]</scope>
    <source>
        <strain evidence="2 3">DSM 26712</strain>
    </source>
</reference>
<dbReference type="Pfam" id="PF11335">
    <property type="entry name" value="DUF3137"/>
    <property type="match status" value="1"/>
</dbReference>
<sequence>MDFTRLYYQVLLPVQGLLERERRHSLLLVALLALFTGPLLVVGVAALLAGIFPVGLVVSGLALGTWRVVYPAVQYNYRRHFKQKLIQPILAEVAPTLVYQSLGTLNEIELWASGLLERTGEVEGSDLVRGRIEGVECKFAYVEAYALREDRGRNPSLRQRARLFQGMLFVAEFPKPFLGQVLVLPDHLEPALGHLAQYLQGLNRSRGELVRLEDPEFEGLFAVYTAPGPDAQVKARYLLSTSFIRRLTRFRRQLGRPLLASLNYGKLYLAIPLPANPLDPPLLHSAVDLERVRTYVEALELMLNLVEELRLNVRVWNTTG</sequence>
<dbReference type="OrthoDB" id="34071at2"/>
<name>A0A399EJJ6_9DEIN</name>
<proteinExistence type="predicted"/>
<keyword evidence="3" id="KW-1185">Reference proteome</keyword>
<evidence type="ECO:0008006" key="4">
    <source>
        <dbReference type="Google" id="ProtNLM"/>
    </source>
</evidence>
<feature type="transmembrane region" description="Helical" evidence="1">
    <location>
        <begin position="26"/>
        <end position="48"/>
    </location>
</feature>
<dbReference type="RefSeq" id="WP_119315109.1">
    <property type="nucleotide sequence ID" value="NZ_QXDL01000076.1"/>
</dbReference>
<evidence type="ECO:0000313" key="3">
    <source>
        <dbReference type="Proteomes" id="UP000265715"/>
    </source>
</evidence>